<dbReference type="Gene3D" id="3.20.20.80">
    <property type="entry name" value="Glycosidases"/>
    <property type="match status" value="1"/>
</dbReference>
<evidence type="ECO:0000313" key="1">
    <source>
        <dbReference type="EMBL" id="AIA84866.1"/>
    </source>
</evidence>
<organism evidence="1">
    <name type="scientific">uncultured Stigmatella sp</name>
    <dbReference type="NCBI Taxonomy" id="290608"/>
    <lineage>
        <taxon>Bacteria</taxon>
        <taxon>Pseudomonadati</taxon>
        <taxon>Myxococcota</taxon>
        <taxon>Myxococcia</taxon>
        <taxon>Myxococcales</taxon>
        <taxon>Cystobacterineae</taxon>
        <taxon>Archangiaceae</taxon>
        <taxon>Stigmatella</taxon>
        <taxon>environmental samples</taxon>
    </lineage>
</organism>
<dbReference type="AlphaFoldDB" id="A0A060BWL4"/>
<proteinExistence type="predicted"/>
<dbReference type="EMBL" id="KF117609">
    <property type="protein sequence ID" value="AIA84866.1"/>
    <property type="molecule type" value="Genomic_DNA"/>
</dbReference>
<feature type="non-terminal residue" evidence="1">
    <location>
        <position position="1"/>
    </location>
</feature>
<reference evidence="1" key="1">
    <citation type="journal article" date="2013" name="Environ. Microbiol.">
        <title>Seasonally variable intestinal metagenomes of the red palm weevil (Rhynchophorus ferrugineus).</title>
        <authorList>
            <person name="Jia S."/>
            <person name="Zhang X."/>
            <person name="Zhang G."/>
            <person name="Yin A."/>
            <person name="Zhang S."/>
            <person name="Li F."/>
            <person name="Wang L."/>
            <person name="Zhao D."/>
            <person name="Yun Q."/>
            <person name="Tala"/>
            <person name="Wang J."/>
            <person name="Sun G."/>
            <person name="Baabdullah M."/>
            <person name="Yu X."/>
            <person name="Hu S."/>
            <person name="Al-Mssallem I.S."/>
            <person name="Yu J."/>
        </authorList>
    </citation>
    <scope>NUCLEOTIDE SEQUENCE</scope>
</reference>
<protein>
    <submittedName>
        <fullName evidence="1">CAZy families GH99|CBM61 protein</fullName>
    </submittedName>
</protein>
<sequence>DATLDGLSDAEKVTQAQTDVRYLANNFFNKANYIKVNDRPLLMIFGPQQISSPGSWTDIFSILSVKTDFHRTEWFLE</sequence>
<accession>A0A060BWL4</accession>
<name>A0A060BWL4_9BACT</name>